<feature type="compositionally biased region" description="Basic and acidic residues" evidence="1">
    <location>
        <begin position="422"/>
        <end position="432"/>
    </location>
</feature>
<reference evidence="2" key="1">
    <citation type="journal article" date="2023" name="Mol. Biol. Evol.">
        <title>Third-Generation Sequencing Reveals the Adaptive Role of the Epigenome in Three Deep-Sea Polychaetes.</title>
        <authorList>
            <person name="Perez M."/>
            <person name="Aroh O."/>
            <person name="Sun Y."/>
            <person name="Lan Y."/>
            <person name="Juniper S.K."/>
            <person name="Young C.R."/>
            <person name="Angers B."/>
            <person name="Qian P.Y."/>
        </authorList>
    </citation>
    <scope>NUCLEOTIDE SEQUENCE</scope>
    <source>
        <strain evidence="2">P08H-3</strain>
    </source>
</reference>
<evidence type="ECO:0000313" key="3">
    <source>
        <dbReference type="Proteomes" id="UP001208570"/>
    </source>
</evidence>
<feature type="compositionally biased region" description="Polar residues" evidence="1">
    <location>
        <begin position="434"/>
        <end position="447"/>
    </location>
</feature>
<evidence type="ECO:0000256" key="1">
    <source>
        <dbReference type="SAM" id="MobiDB-lite"/>
    </source>
</evidence>
<gene>
    <name evidence="2" type="ORF">LSH36_438g02036</name>
</gene>
<keyword evidence="3" id="KW-1185">Reference proteome</keyword>
<sequence length="610" mass="67128">MAKHEVDISLGRTASRHFDDSLTFRISGVLAELEESKFDDAGVYVSDPVDGEKPHSTTFDGIVFGGWKTSPVDRQPNSRIEAAPASGKKHHMDASGESVNFVASNIQNARSYKHHSKLVDIDYFGGSVCKTCVEPTTYRYVVNNGRYRSSKALIQKFGVQKTSRRLTDARSLNPEQKRLQKEIQRELRREFGLADERNQIEDREQNKTFIGLTGETSSHKTVPDVQRKDEVVQLSRNEVDDPDKRVGEDVPGEVGKHSSPLILPAIAVPLVKTDSRPNGVDISCIASQLDVFREVAGKNVVAGESRRTRRGIYLGTRSRSEPPPLPTPSSGARMPSGTERNGAVNFEVVPTTLRRDVTSLSSSALRNHNSGTRPQKECPPGDTICMNKRSNGWAPNESTCESLDLTPTSAAQFDDVQAATVGEKRKLSDRAGTHKNSSSDGSDSIAQDSVPLTQIRYMAASGEVSNVPKFGKSSEEIPTADLYSSVELERDAVHPKAVSNRMNTYLDIKTTGDKIQTGMTTKFRTSLPNKNLSKDIPSHQHKSHVVKNSHLFSNLDSGKLMGGGFRAFPVGQMKIVEKNQLEHQRTDDLDILPKISGRKVTMAVTSHRIV</sequence>
<feature type="region of interest" description="Disordered" evidence="1">
    <location>
        <begin position="315"/>
        <end position="340"/>
    </location>
</feature>
<protein>
    <submittedName>
        <fullName evidence="2">Uncharacterized protein</fullName>
    </submittedName>
</protein>
<dbReference type="AlphaFoldDB" id="A0AAD9JBX8"/>
<feature type="compositionally biased region" description="Polar residues" evidence="1">
    <location>
        <begin position="361"/>
        <end position="373"/>
    </location>
</feature>
<evidence type="ECO:0000313" key="2">
    <source>
        <dbReference type="EMBL" id="KAK2149751.1"/>
    </source>
</evidence>
<proteinExistence type="predicted"/>
<comment type="caution">
    <text evidence="2">The sequence shown here is derived from an EMBL/GenBank/DDBJ whole genome shotgun (WGS) entry which is preliminary data.</text>
</comment>
<accession>A0AAD9JBX8</accession>
<organism evidence="2 3">
    <name type="scientific">Paralvinella palmiformis</name>
    <dbReference type="NCBI Taxonomy" id="53620"/>
    <lineage>
        <taxon>Eukaryota</taxon>
        <taxon>Metazoa</taxon>
        <taxon>Spiralia</taxon>
        <taxon>Lophotrochozoa</taxon>
        <taxon>Annelida</taxon>
        <taxon>Polychaeta</taxon>
        <taxon>Sedentaria</taxon>
        <taxon>Canalipalpata</taxon>
        <taxon>Terebellida</taxon>
        <taxon>Terebelliformia</taxon>
        <taxon>Alvinellidae</taxon>
        <taxon>Paralvinella</taxon>
    </lineage>
</organism>
<dbReference type="EMBL" id="JAODUP010000438">
    <property type="protein sequence ID" value="KAK2149751.1"/>
    <property type="molecule type" value="Genomic_DNA"/>
</dbReference>
<name>A0AAD9JBX8_9ANNE</name>
<feature type="region of interest" description="Disordered" evidence="1">
    <location>
        <begin position="73"/>
        <end position="92"/>
    </location>
</feature>
<feature type="region of interest" description="Disordered" evidence="1">
    <location>
        <begin position="422"/>
        <end position="447"/>
    </location>
</feature>
<dbReference type="Proteomes" id="UP001208570">
    <property type="component" value="Unassembled WGS sequence"/>
</dbReference>
<feature type="region of interest" description="Disordered" evidence="1">
    <location>
        <begin position="361"/>
        <end position="382"/>
    </location>
</feature>